<reference evidence="1 2" key="1">
    <citation type="submission" date="2018-08" db="EMBL/GenBank/DDBJ databases">
        <title>Sphingobium sp. EO9.</title>
        <authorList>
            <person name="Park Y."/>
            <person name="Kim K.H."/>
            <person name="Jeon C.O."/>
        </authorList>
    </citation>
    <scope>NUCLEOTIDE SEQUENCE [LARGE SCALE GENOMIC DNA]</scope>
    <source>
        <strain evidence="1 2">EO9</strain>
    </source>
</reference>
<gene>
    <name evidence="1" type="ORF">D0Z70_10845</name>
</gene>
<evidence type="ECO:0000313" key="2">
    <source>
        <dbReference type="Proteomes" id="UP000283469"/>
    </source>
</evidence>
<organism evidence="1 2">
    <name type="scientific">Sphingobium terrigena</name>
    <dbReference type="NCBI Taxonomy" id="2304063"/>
    <lineage>
        <taxon>Bacteria</taxon>
        <taxon>Pseudomonadati</taxon>
        <taxon>Pseudomonadota</taxon>
        <taxon>Alphaproteobacteria</taxon>
        <taxon>Sphingomonadales</taxon>
        <taxon>Sphingomonadaceae</taxon>
        <taxon>Sphingobium</taxon>
    </lineage>
</organism>
<sequence length="93" mass="9911">MACTPLLLNIKCRVAHLMFFATDPPLCATGLSGSVILADKRAIEAWTKIVKSPSGDTVPNIDGYAASPSSPPFLQARAAWSNALPHMISWETA</sequence>
<proteinExistence type="predicted"/>
<name>A0A418YSP9_9SPHN</name>
<comment type="caution">
    <text evidence="1">The sequence shown here is derived from an EMBL/GenBank/DDBJ whole genome shotgun (WGS) entry which is preliminary data.</text>
</comment>
<dbReference type="AlphaFoldDB" id="A0A418YSP9"/>
<accession>A0A418YSP9</accession>
<keyword evidence="2" id="KW-1185">Reference proteome</keyword>
<evidence type="ECO:0000313" key="1">
    <source>
        <dbReference type="EMBL" id="RJG54859.1"/>
    </source>
</evidence>
<protein>
    <submittedName>
        <fullName evidence="1">Uncharacterized protein</fullName>
    </submittedName>
</protein>
<dbReference type="Proteomes" id="UP000283469">
    <property type="component" value="Unassembled WGS sequence"/>
</dbReference>
<dbReference type="EMBL" id="QVRA01000008">
    <property type="protein sequence ID" value="RJG54859.1"/>
    <property type="molecule type" value="Genomic_DNA"/>
</dbReference>